<dbReference type="OrthoDB" id="7381781at2"/>
<proteinExistence type="predicted"/>
<sequence length="113" mass="12730">MKLLSGRTATLGFSLSDPDDVIVYRLQQEHEAAHLGMLVVLDDPESLEEVVLWFQQETSLTLVSQNGETMIGEEMKNLLPRYFAIFFDDIKDVAPDLANIRLAVPRTGDKTLH</sequence>
<dbReference type="Proteomes" id="UP000190092">
    <property type="component" value="Unassembled WGS sequence"/>
</dbReference>
<keyword evidence="2" id="KW-1185">Reference proteome</keyword>
<evidence type="ECO:0000313" key="2">
    <source>
        <dbReference type="Proteomes" id="UP000190092"/>
    </source>
</evidence>
<organism evidence="1 2">
    <name type="scientific">Enhydrobacter aerosaccus</name>
    <dbReference type="NCBI Taxonomy" id="225324"/>
    <lineage>
        <taxon>Bacteria</taxon>
        <taxon>Pseudomonadati</taxon>
        <taxon>Pseudomonadota</taxon>
        <taxon>Alphaproteobacteria</taxon>
        <taxon>Hyphomicrobiales</taxon>
        <taxon>Enhydrobacter</taxon>
    </lineage>
</organism>
<accession>A0A1T4PKF5</accession>
<evidence type="ECO:0000313" key="1">
    <source>
        <dbReference type="EMBL" id="SJZ91727.1"/>
    </source>
</evidence>
<gene>
    <name evidence="1" type="ORF">SAMN02745126_02863</name>
</gene>
<name>A0A1T4PKF5_9HYPH</name>
<reference evidence="2" key="1">
    <citation type="submission" date="2017-02" db="EMBL/GenBank/DDBJ databases">
        <authorList>
            <person name="Varghese N."/>
            <person name="Submissions S."/>
        </authorList>
    </citation>
    <scope>NUCLEOTIDE SEQUENCE [LARGE SCALE GENOMIC DNA]</scope>
    <source>
        <strain evidence="2">ATCC 27094</strain>
    </source>
</reference>
<dbReference type="AlphaFoldDB" id="A0A1T4PKF5"/>
<dbReference type="EMBL" id="FUWJ01000002">
    <property type="protein sequence ID" value="SJZ91727.1"/>
    <property type="molecule type" value="Genomic_DNA"/>
</dbReference>
<protein>
    <submittedName>
        <fullName evidence="1">Uncharacterized protein</fullName>
    </submittedName>
</protein>
<dbReference type="RefSeq" id="WP_085934506.1">
    <property type="nucleotide sequence ID" value="NZ_FUWJ01000002.1"/>
</dbReference>